<proteinExistence type="predicted"/>
<protein>
    <submittedName>
        <fullName evidence="1">Uncharacterized protein</fullName>
    </submittedName>
</protein>
<gene>
    <name evidence="1" type="ORF">BO66DRAFT_287956</name>
</gene>
<name>A0ACD1H2I6_9EURO</name>
<evidence type="ECO:0000313" key="2">
    <source>
        <dbReference type="Proteomes" id="UP000249661"/>
    </source>
</evidence>
<organism evidence="1 2">
    <name type="scientific">Aspergillus aculeatinus CBS 121060</name>
    <dbReference type="NCBI Taxonomy" id="1448322"/>
    <lineage>
        <taxon>Eukaryota</taxon>
        <taxon>Fungi</taxon>
        <taxon>Dikarya</taxon>
        <taxon>Ascomycota</taxon>
        <taxon>Pezizomycotina</taxon>
        <taxon>Eurotiomycetes</taxon>
        <taxon>Eurotiomycetidae</taxon>
        <taxon>Eurotiales</taxon>
        <taxon>Aspergillaceae</taxon>
        <taxon>Aspergillus</taxon>
        <taxon>Aspergillus subgen. Circumdati</taxon>
    </lineage>
</organism>
<sequence>ETVTISIRRPIDDPIYLAGTFSDPQWEPVELSSKPVDTEPDEDGLISTEYLFWHDLTLPPGQHQYRFREGKKGPCWRSLSLTAAPRPLRSMEPRLQPLRRKKPPPRRPKKL</sequence>
<reference evidence="1" key="1">
    <citation type="submission" date="2018-02" db="EMBL/GenBank/DDBJ databases">
        <title>The genomes of Aspergillus section Nigri reveals drivers in fungal speciation.</title>
        <authorList>
            <consortium name="DOE Joint Genome Institute"/>
            <person name="Vesth T.C."/>
            <person name="Nybo J."/>
            <person name="Theobald S."/>
            <person name="Brandl J."/>
            <person name="Frisvad J.C."/>
            <person name="Nielsen K.F."/>
            <person name="Lyhne E.K."/>
            <person name="Kogle M.E."/>
            <person name="Kuo A."/>
            <person name="Riley R."/>
            <person name="Clum A."/>
            <person name="Nolan M."/>
            <person name="Lipzen A."/>
            <person name="Salamov A."/>
            <person name="Henrissat B."/>
            <person name="Wiebenga A."/>
            <person name="De vries R.P."/>
            <person name="Grigoriev I.V."/>
            <person name="Mortensen U.H."/>
            <person name="Andersen M.R."/>
            <person name="Baker S.E."/>
        </authorList>
    </citation>
    <scope>NUCLEOTIDE SEQUENCE</scope>
    <source>
        <strain evidence="1">CBS 121060</strain>
    </source>
</reference>
<evidence type="ECO:0000313" key="1">
    <source>
        <dbReference type="EMBL" id="RAH67750.1"/>
    </source>
</evidence>
<dbReference type="EMBL" id="KZ824972">
    <property type="protein sequence ID" value="RAH67750.1"/>
    <property type="molecule type" value="Genomic_DNA"/>
</dbReference>
<accession>A0ACD1H2I6</accession>
<keyword evidence="2" id="KW-1185">Reference proteome</keyword>
<dbReference type="Proteomes" id="UP000249661">
    <property type="component" value="Unassembled WGS sequence"/>
</dbReference>
<feature type="non-terminal residue" evidence="1">
    <location>
        <position position="1"/>
    </location>
</feature>
<feature type="non-terminal residue" evidence="1">
    <location>
        <position position="111"/>
    </location>
</feature>